<comment type="caution">
    <text evidence="3">The sequence shown here is derived from an EMBL/GenBank/DDBJ whole genome shotgun (WGS) entry which is preliminary data.</text>
</comment>
<evidence type="ECO:0000313" key="4">
    <source>
        <dbReference type="Proteomes" id="UP001642540"/>
    </source>
</evidence>
<dbReference type="EMBL" id="CAXLJM020000141">
    <property type="protein sequence ID" value="CAL8140891.1"/>
    <property type="molecule type" value="Genomic_DNA"/>
</dbReference>
<dbReference type="PANTHER" id="PTHR24118">
    <property type="entry name" value="POTE ANKYRIN DOMAIN"/>
    <property type="match status" value="1"/>
</dbReference>
<dbReference type="Gene3D" id="1.25.40.20">
    <property type="entry name" value="Ankyrin repeat-containing domain"/>
    <property type="match status" value="2"/>
</dbReference>
<reference evidence="3 4" key="1">
    <citation type="submission" date="2024-08" db="EMBL/GenBank/DDBJ databases">
        <authorList>
            <person name="Cucini C."/>
            <person name="Frati F."/>
        </authorList>
    </citation>
    <scope>NUCLEOTIDE SEQUENCE [LARGE SCALE GENOMIC DNA]</scope>
</reference>
<sequence length="1676" mass="192258">MESGRPFEENTGETPSCKNLLVGNKPCTYSAICDALRSSSAAENLWRNLEEVARSLQYSEDRVVHMTSSLLTGFKTHYSILYDILVHWRAKATNDATLHALLDLLDSKGLNECAVSLRHKFCSCSQIENKVRALNAQISFQGSLTKLKHILHGLEESSVHKIMDMYSQVSNYQHLIKNTVPEKVKYYVSRRLTSRNHLNSSVFKAKCSDIFIINQIQMHELSILANGQGTDLSGNQVKKLTARFILLEHKSDYFKICTLSMGQPVHLITHEKGNFIWIRTHGNLSTLKDFIDSDQTEWNESQFTSTCLKSTVPICLADTPGMGKTMLLISIGRQILESQPHRLVIFIVLRDVVPKVYKKRCESDVRALIKMFAKQASDFEFGRELVTELFNCKTQVVELMCDGLDEVLLNQLTVAKAMLKTISRLPSVRLYVSTRPHLRDELENTVGALGYNLLQFGRDEQVNFLIKYWVNESGAMLNKKLIEFSEQCLDKLMRNMNDFERELAGIPLQCSLLAIVYQDSAVKYADIEGRLANFDSGVQINITSIFEMYTELMKIRFKRLRNLENKKIWENISFLRQLSLQKRESVFRKEHMRAALELLFPSEANLFSNLKNDYVETYHLCALGIMEKIDSGDGTPRFVHRTFAEYYIGLLVVETLVNPKFLSEIPKKMIYECVKFCIFTVLGTFIENVESPLNRAIWGDVDPIQYSGFHYPVICYFVNSHLKNYSFEKMQLEEFIFYVLNKDEKVYDILEAAAQHDFPVIFKYLTGFFSFEYPVKYMSEKFIERYNYSKIQVPQRDASTLSNILFVASKKAGLDLVKLANGLCGTKIRSVLSKSPDFLVTPLHVAVERGHYHITEYFLSTFEKLKNLSYIMHCCVARSANENESVIFHKSQIVVLLAKKCKHWLDEALPPDGTTPLLQQTVHKSLVASLLHSGANVNTRNKNGHTALLQILGQGNSFSVDLIKLMVKKGMKLKSLEASEALRSLICNTSLMTGELEPVDFVNVSDYLVQEGAVLATEAGVRPWEHEVTKTNIEIISPLTECSEALYLELKNRGVETRETGRPDELYLDLQTSPINTFDRLLISLVSCNQKRPFAILKQCLQTTTQEEILFVTPPNGLPEFMESKQRTLVILRSWNLDLTVTRLKNTIHPGLVVINNRNRNTEGQYSSLWVYKIETATLDVIQEISAELERKTICVCKEISRELEDSDEYQMLWDECSWYDLTTEFQYSMVTFSIPAGNEAGWQLNLKVSELTNYELTEFIMQYSTSEMSRRLDAYRDKYLETNHPPMNWYQLGLHVTPLHVAAKKGHYSIVKYILNLPNKNEIKEPKYIVHCCIAESINEDEYIIAQKLKIIELISTERKHWLDQQLRDKRTPLFCPYAHKLLIYQLVKLGADINSVGPAGCVLHSLAKYIKNSELYDEILVQLVKFGFNQFNCQDHSLKTALQVVLENFECLSSTIELFCKNKANLNLCDKYGNSALFFAVQYRRPVSIFKTLELLGSDLRHKNLENENVLHTCVKFENYDGLEHFLQSPKIGKKEVTAENIHNETPFIQGLRYGNGMNINLINMMIKKGLVINKVVSSVALKCLIRNTNIVNPKATKNFIQIGDFLLQKGGIMTYLTRQTGAFRSPWELLKVYENLHEFSKITQCNHMLLEQLHKRGVVQKKELVSKIQLFIE</sequence>
<dbReference type="Proteomes" id="UP001642540">
    <property type="component" value="Unassembled WGS sequence"/>
</dbReference>
<dbReference type="SUPFAM" id="SSF48403">
    <property type="entry name" value="Ankyrin repeat"/>
    <property type="match status" value="1"/>
</dbReference>
<dbReference type="PROSITE" id="PS50297">
    <property type="entry name" value="ANK_REP_REGION"/>
    <property type="match status" value="1"/>
</dbReference>
<keyword evidence="4" id="KW-1185">Reference proteome</keyword>
<proteinExistence type="predicted"/>
<evidence type="ECO:0000313" key="3">
    <source>
        <dbReference type="EMBL" id="CAL8140891.1"/>
    </source>
</evidence>
<dbReference type="PROSITE" id="PS50088">
    <property type="entry name" value="ANK_REPEAT"/>
    <property type="match status" value="1"/>
</dbReference>
<dbReference type="PANTHER" id="PTHR24118:SF99">
    <property type="entry name" value="POTE ANKYRIN DOMAIN FAMILY MEMBER 3C-RELATED"/>
    <property type="match status" value="1"/>
</dbReference>
<dbReference type="InterPro" id="IPR000488">
    <property type="entry name" value="Death_dom"/>
</dbReference>
<gene>
    <name evidence="3" type="ORF">ODALV1_LOCUS28474</name>
</gene>
<feature type="repeat" description="ANK" evidence="1">
    <location>
        <begin position="1295"/>
        <end position="1317"/>
    </location>
</feature>
<feature type="domain" description="Death" evidence="2">
    <location>
        <begin position="50"/>
        <end position="121"/>
    </location>
</feature>
<dbReference type="InterPro" id="IPR002110">
    <property type="entry name" value="Ankyrin_rpt"/>
</dbReference>
<dbReference type="Gene3D" id="3.40.50.300">
    <property type="entry name" value="P-loop containing nucleotide triphosphate hydrolases"/>
    <property type="match status" value="1"/>
</dbReference>
<dbReference type="SMART" id="SM00248">
    <property type="entry name" value="ANK"/>
    <property type="match status" value="8"/>
</dbReference>
<organism evidence="3 4">
    <name type="scientific">Orchesella dallaii</name>
    <dbReference type="NCBI Taxonomy" id="48710"/>
    <lineage>
        <taxon>Eukaryota</taxon>
        <taxon>Metazoa</taxon>
        <taxon>Ecdysozoa</taxon>
        <taxon>Arthropoda</taxon>
        <taxon>Hexapoda</taxon>
        <taxon>Collembola</taxon>
        <taxon>Entomobryomorpha</taxon>
        <taxon>Entomobryoidea</taxon>
        <taxon>Orchesellidae</taxon>
        <taxon>Orchesellinae</taxon>
        <taxon>Orchesella</taxon>
    </lineage>
</organism>
<dbReference type="InterPro" id="IPR027417">
    <property type="entry name" value="P-loop_NTPase"/>
</dbReference>
<dbReference type="InterPro" id="IPR036770">
    <property type="entry name" value="Ankyrin_rpt-contain_sf"/>
</dbReference>
<protein>
    <recommendedName>
        <fullName evidence="2">Death domain-containing protein</fullName>
    </recommendedName>
</protein>
<name>A0ABP1S170_9HEXA</name>
<dbReference type="PROSITE" id="PS50017">
    <property type="entry name" value="DEATH_DOMAIN"/>
    <property type="match status" value="1"/>
</dbReference>
<dbReference type="Pfam" id="PF00023">
    <property type="entry name" value="Ank"/>
    <property type="match status" value="1"/>
</dbReference>
<accession>A0ABP1S170</accession>
<evidence type="ECO:0000259" key="2">
    <source>
        <dbReference type="PROSITE" id="PS50017"/>
    </source>
</evidence>
<keyword evidence="1" id="KW-0040">ANK repeat</keyword>
<evidence type="ECO:0000256" key="1">
    <source>
        <dbReference type="PROSITE-ProRule" id="PRU00023"/>
    </source>
</evidence>